<evidence type="ECO:0000313" key="2">
    <source>
        <dbReference type="Proteomes" id="UP001608902"/>
    </source>
</evidence>
<feature type="non-terminal residue" evidence="1">
    <location>
        <position position="1"/>
    </location>
</feature>
<comment type="caution">
    <text evidence="1">The sequence shown here is derived from an EMBL/GenBank/DDBJ whole genome shotgun (WGS) entry which is preliminary data.</text>
</comment>
<dbReference type="PANTHER" id="PTHR10730:SF45">
    <property type="entry name" value="PROCOLLAGEN-LYSINE,2-OXOGLUTARATE 5-DIOXYGENASE"/>
    <property type="match status" value="1"/>
</dbReference>
<reference evidence="1 2" key="1">
    <citation type="submission" date="2024-08" db="EMBL/GenBank/DDBJ databases">
        <title>Gnathostoma spinigerum genome.</title>
        <authorList>
            <person name="Gonzalez-Bertolin B."/>
            <person name="Monzon S."/>
            <person name="Zaballos A."/>
            <person name="Jimenez P."/>
            <person name="Dekumyoy P."/>
            <person name="Varona S."/>
            <person name="Cuesta I."/>
            <person name="Sumanam S."/>
            <person name="Adisakwattana P."/>
            <person name="Gasser R.B."/>
            <person name="Hernandez-Gonzalez A."/>
            <person name="Young N.D."/>
            <person name="Perteguer M.J."/>
        </authorList>
    </citation>
    <scope>NUCLEOTIDE SEQUENCE [LARGE SCALE GENOMIC DNA]</scope>
    <source>
        <strain evidence="1">AL3</strain>
        <tissue evidence="1">Liver</tissue>
    </source>
</reference>
<name>A0ABD6EGU0_9BILA</name>
<proteinExistence type="predicted"/>
<protein>
    <submittedName>
        <fullName evidence="1">Uncharacterized protein</fullName>
    </submittedName>
</protein>
<dbReference type="InterPro" id="IPR050757">
    <property type="entry name" value="Collagen_mod_GT25"/>
</dbReference>
<dbReference type="Proteomes" id="UP001608902">
    <property type="component" value="Unassembled WGS sequence"/>
</dbReference>
<organism evidence="1 2">
    <name type="scientific">Gnathostoma spinigerum</name>
    <dbReference type="NCBI Taxonomy" id="75299"/>
    <lineage>
        <taxon>Eukaryota</taxon>
        <taxon>Metazoa</taxon>
        <taxon>Ecdysozoa</taxon>
        <taxon>Nematoda</taxon>
        <taxon>Chromadorea</taxon>
        <taxon>Rhabditida</taxon>
        <taxon>Spirurina</taxon>
        <taxon>Gnathostomatomorpha</taxon>
        <taxon>Gnathostomatoidea</taxon>
        <taxon>Gnathostomatidae</taxon>
        <taxon>Gnathostoma</taxon>
    </lineage>
</organism>
<dbReference type="EMBL" id="JBGFUD010003895">
    <property type="protein sequence ID" value="MFH4979143.1"/>
    <property type="molecule type" value="Genomic_DNA"/>
</dbReference>
<dbReference type="AlphaFoldDB" id="A0ABD6EGU0"/>
<evidence type="ECO:0000313" key="1">
    <source>
        <dbReference type="EMBL" id="MFH4979143.1"/>
    </source>
</evidence>
<accession>A0ABD6EGU0</accession>
<sequence length="71" mass="7843">HDASTYTVDIPLNQKDVDFEGGGVRYVRYNCTVPANEIGHAAMFPGRLTHLHEGLLVTKGVRYIAVSFLNP</sequence>
<dbReference type="PANTHER" id="PTHR10730">
    <property type="entry name" value="PROCOLLAGEN-LYSINE,2-OXOGLUTARATE 5-DIOXYGENASE/GLYCOSYLTRANSFERASE 25 FAMILY MEMBER"/>
    <property type="match status" value="1"/>
</dbReference>
<dbReference type="Gene3D" id="2.60.120.620">
    <property type="entry name" value="q2cbj1_9rhob like domain"/>
    <property type="match status" value="1"/>
</dbReference>
<keyword evidence="2" id="KW-1185">Reference proteome</keyword>
<gene>
    <name evidence="1" type="ORF">AB6A40_005852</name>
</gene>